<gene>
    <name evidence="1" type="ORF">GNP77_16645</name>
</gene>
<dbReference type="Proteomes" id="UP000435323">
    <property type="component" value="Unassembled WGS sequence"/>
</dbReference>
<comment type="caution">
    <text evidence="1">The sequence shown here is derived from an EMBL/GenBank/DDBJ whole genome shotgun (WGS) entry which is preliminary data.</text>
</comment>
<proteinExistence type="predicted"/>
<accession>A0A6N3Z7J0</accession>
<dbReference type="AlphaFoldDB" id="A0A6N3Z7J0"/>
<reference evidence="1 2" key="1">
    <citation type="submission" date="2019-11" db="EMBL/GenBank/DDBJ databases">
        <title>Using colonization assays and comparative genomics to discover symbiosis behaviors and factors in Vibrio fischeri.</title>
        <authorList>
            <person name="Bongrand C."/>
            <person name="Moriano-Gutierrez S."/>
            <person name="Arevalo P."/>
            <person name="Mcfall-Ngai M."/>
            <person name="Visick K."/>
            <person name="Polz M.F."/>
            <person name="Ruby E.G."/>
        </authorList>
    </citation>
    <scope>NUCLEOTIDE SEQUENCE [LARGE SCALE GENOMIC DNA]</scope>
    <source>
        <strain evidence="2">emors.3.2</strain>
    </source>
</reference>
<organism evidence="1 2">
    <name type="scientific">Aliivibrio fischeri</name>
    <name type="common">Vibrio fischeri</name>
    <dbReference type="NCBI Taxonomy" id="668"/>
    <lineage>
        <taxon>Bacteria</taxon>
        <taxon>Pseudomonadati</taxon>
        <taxon>Pseudomonadota</taxon>
        <taxon>Gammaproteobacteria</taxon>
        <taxon>Vibrionales</taxon>
        <taxon>Vibrionaceae</taxon>
        <taxon>Aliivibrio</taxon>
    </lineage>
</organism>
<evidence type="ECO:0000313" key="1">
    <source>
        <dbReference type="EMBL" id="MUK46990.1"/>
    </source>
</evidence>
<dbReference type="InterPro" id="IPR043776">
    <property type="entry name" value="DUF5718"/>
</dbReference>
<name>A0A6N3Z7J0_ALIFS</name>
<dbReference type="Pfam" id="PF18985">
    <property type="entry name" value="DUF5718"/>
    <property type="match status" value="1"/>
</dbReference>
<sequence length="278" mass="31223">MKRRNMFKDVIGFGVAGNFAGHLEQAGEATDFLNVKVENNIQPKALFPFYVPSQRAGFLSQYPLSSDIIIPPNDADNLQIEPEVAIVFDISYQDNKVVALTPVKFAAYNDCSIRKPNAKKISEKKNWGAETKGISQDFIELSSFTKGCELDKYRIASFHMRNGELNRYGEDSAVIDYSYFHEQLNDWIIDKMNNQKDEGPAENLSIYLANASYPKQAIISIGATRYTPYGETNFLKSGDQSIVVVYDGDKYTSDEIETMAKLNSFEKSGISLLSQQVI</sequence>
<protein>
    <submittedName>
        <fullName evidence="1">Uncharacterized protein</fullName>
    </submittedName>
</protein>
<evidence type="ECO:0000313" key="2">
    <source>
        <dbReference type="Proteomes" id="UP000435323"/>
    </source>
</evidence>
<dbReference type="EMBL" id="WOBO01000020">
    <property type="protein sequence ID" value="MUK46990.1"/>
    <property type="molecule type" value="Genomic_DNA"/>
</dbReference>